<dbReference type="EMBL" id="OX465082">
    <property type="protein sequence ID" value="CAI9291212.1"/>
    <property type="molecule type" value="Genomic_DNA"/>
</dbReference>
<sequence>MEALKLLNPDLLDRSIAKEDVVSGCLARPNKRRIEAAGEEAYEGSGVASGGVSGIDGPKRGESSEAAGISAVELNGKDEWCDGRKGKWEIGGLKGKDEVANGNEEDGDQKMLACCSRFSCTINEREWQQATHLWTGTM</sequence>
<reference evidence="2" key="1">
    <citation type="submission" date="2023-04" db="EMBL/GenBank/DDBJ databases">
        <authorList>
            <person name="Vijverberg K."/>
            <person name="Xiong W."/>
            <person name="Schranz E."/>
        </authorList>
    </citation>
    <scope>NUCLEOTIDE SEQUENCE</scope>
</reference>
<dbReference type="Proteomes" id="UP001177003">
    <property type="component" value="Chromosome 6"/>
</dbReference>
<keyword evidence="3" id="KW-1185">Reference proteome</keyword>
<proteinExistence type="predicted"/>
<name>A0AA35ZFV9_LACSI</name>
<protein>
    <submittedName>
        <fullName evidence="2">Uncharacterized protein</fullName>
    </submittedName>
</protein>
<evidence type="ECO:0000256" key="1">
    <source>
        <dbReference type="SAM" id="MobiDB-lite"/>
    </source>
</evidence>
<accession>A0AA35ZFV9</accession>
<dbReference type="AlphaFoldDB" id="A0AA35ZFV9"/>
<feature type="region of interest" description="Disordered" evidence="1">
    <location>
        <begin position="43"/>
        <end position="65"/>
    </location>
</feature>
<gene>
    <name evidence="2" type="ORF">LSALG_LOCUS30363</name>
</gene>
<evidence type="ECO:0000313" key="3">
    <source>
        <dbReference type="Proteomes" id="UP001177003"/>
    </source>
</evidence>
<organism evidence="2 3">
    <name type="scientific">Lactuca saligna</name>
    <name type="common">Willowleaf lettuce</name>
    <dbReference type="NCBI Taxonomy" id="75948"/>
    <lineage>
        <taxon>Eukaryota</taxon>
        <taxon>Viridiplantae</taxon>
        <taxon>Streptophyta</taxon>
        <taxon>Embryophyta</taxon>
        <taxon>Tracheophyta</taxon>
        <taxon>Spermatophyta</taxon>
        <taxon>Magnoliopsida</taxon>
        <taxon>eudicotyledons</taxon>
        <taxon>Gunneridae</taxon>
        <taxon>Pentapetalae</taxon>
        <taxon>asterids</taxon>
        <taxon>campanulids</taxon>
        <taxon>Asterales</taxon>
        <taxon>Asteraceae</taxon>
        <taxon>Cichorioideae</taxon>
        <taxon>Cichorieae</taxon>
        <taxon>Lactucinae</taxon>
        <taxon>Lactuca</taxon>
    </lineage>
</organism>
<evidence type="ECO:0000313" key="2">
    <source>
        <dbReference type="EMBL" id="CAI9291212.1"/>
    </source>
</evidence>